<keyword evidence="2" id="KW-1185">Reference proteome</keyword>
<proteinExistence type="predicted"/>
<dbReference type="EMBL" id="WOWK01000222">
    <property type="protein sequence ID" value="KAF0315227.1"/>
    <property type="molecule type" value="Genomic_DNA"/>
</dbReference>
<accession>A0A8H3VYT9</accession>
<evidence type="ECO:0000313" key="1">
    <source>
        <dbReference type="EMBL" id="KAF0315227.1"/>
    </source>
</evidence>
<gene>
    <name evidence="1" type="ORF">GQ607_017543</name>
</gene>
<protein>
    <submittedName>
        <fullName evidence="1">Uncharacterized protein</fullName>
    </submittedName>
</protein>
<name>A0A8H3VYT9_9PEZI</name>
<sequence>MTEAVQEFYSGTRVTIGVTMEHDSYTDISLETVFTVKGLPSNQDEDAGDRLLQCAIRKEDRRHEKAKAAFAAGYKIELGGAISADHDVEVFSQGD</sequence>
<dbReference type="Gene3D" id="3.30.980.10">
    <property type="entry name" value="Threonyl-trna Synthetase, Chain A, domain 2"/>
    <property type="match status" value="1"/>
</dbReference>
<organism evidence="1 2">
    <name type="scientific">Colletotrichum asianum</name>
    <dbReference type="NCBI Taxonomy" id="702518"/>
    <lineage>
        <taxon>Eukaryota</taxon>
        <taxon>Fungi</taxon>
        <taxon>Dikarya</taxon>
        <taxon>Ascomycota</taxon>
        <taxon>Pezizomycotina</taxon>
        <taxon>Sordariomycetes</taxon>
        <taxon>Hypocreomycetidae</taxon>
        <taxon>Glomerellales</taxon>
        <taxon>Glomerellaceae</taxon>
        <taxon>Colletotrichum</taxon>
        <taxon>Colletotrichum gloeosporioides species complex</taxon>
    </lineage>
</organism>
<comment type="caution">
    <text evidence="1">The sequence shown here is derived from an EMBL/GenBank/DDBJ whole genome shotgun (WGS) entry which is preliminary data.</text>
</comment>
<dbReference type="Gene3D" id="3.30.54.20">
    <property type="match status" value="1"/>
</dbReference>
<dbReference type="AlphaFoldDB" id="A0A8H3VYT9"/>
<reference evidence="1 2" key="1">
    <citation type="submission" date="2019-12" db="EMBL/GenBank/DDBJ databases">
        <title>A genome sequence resource for the geographically widespread anthracnose pathogen Colletotrichum asianum.</title>
        <authorList>
            <person name="Meng Y."/>
        </authorList>
    </citation>
    <scope>NUCLEOTIDE SEQUENCE [LARGE SCALE GENOMIC DNA]</scope>
    <source>
        <strain evidence="1 2">ICMP 18580</strain>
    </source>
</reference>
<evidence type="ECO:0000313" key="2">
    <source>
        <dbReference type="Proteomes" id="UP000434172"/>
    </source>
</evidence>
<dbReference type="Proteomes" id="UP000434172">
    <property type="component" value="Unassembled WGS sequence"/>
</dbReference>